<evidence type="ECO:0000313" key="4">
    <source>
        <dbReference type="Proteomes" id="UP000306544"/>
    </source>
</evidence>
<dbReference type="OrthoDB" id="4964760at2"/>
<dbReference type="Proteomes" id="UP000306544">
    <property type="component" value="Unassembled WGS sequence"/>
</dbReference>
<evidence type="ECO:0000313" key="3">
    <source>
        <dbReference type="EMBL" id="TLP75792.1"/>
    </source>
</evidence>
<dbReference type="EMBL" id="VAWA01000007">
    <property type="protein sequence ID" value="TLP75792.1"/>
    <property type="molecule type" value="Genomic_DNA"/>
</dbReference>
<gene>
    <name evidence="3" type="ORF">FEF27_07120</name>
</gene>
<evidence type="ECO:0000256" key="2">
    <source>
        <dbReference type="SAM" id="SignalP"/>
    </source>
</evidence>
<dbReference type="AlphaFoldDB" id="A0A5R9AAH6"/>
<feature type="signal peptide" evidence="2">
    <location>
        <begin position="1"/>
        <end position="23"/>
    </location>
</feature>
<protein>
    <recommendedName>
        <fullName evidence="5">Lipoprotein</fullName>
    </recommendedName>
</protein>
<keyword evidence="2" id="KW-0732">Signal</keyword>
<dbReference type="PROSITE" id="PS51257">
    <property type="entry name" value="PROKAR_LIPOPROTEIN"/>
    <property type="match status" value="1"/>
</dbReference>
<feature type="region of interest" description="Disordered" evidence="1">
    <location>
        <begin position="250"/>
        <end position="286"/>
    </location>
</feature>
<reference evidence="3 4" key="1">
    <citation type="submission" date="2019-05" db="EMBL/GenBank/DDBJ databases">
        <title>Nesterenkonia sp. GY239, isolated from the Southern Atlantic Ocean.</title>
        <authorList>
            <person name="Zhang G."/>
        </authorList>
    </citation>
    <scope>NUCLEOTIDE SEQUENCE [LARGE SCALE GENOMIC DNA]</scope>
    <source>
        <strain evidence="3 4">GY239</strain>
    </source>
</reference>
<keyword evidence="4" id="KW-1185">Reference proteome</keyword>
<organism evidence="3 4">
    <name type="scientific">Nesterenkonia sphaerica</name>
    <dbReference type="NCBI Taxonomy" id="1804988"/>
    <lineage>
        <taxon>Bacteria</taxon>
        <taxon>Bacillati</taxon>
        <taxon>Actinomycetota</taxon>
        <taxon>Actinomycetes</taxon>
        <taxon>Micrococcales</taxon>
        <taxon>Micrococcaceae</taxon>
        <taxon>Nesterenkonia</taxon>
    </lineage>
</organism>
<dbReference type="RefSeq" id="WP_138170157.1">
    <property type="nucleotide sequence ID" value="NZ_VAWA01000007.1"/>
</dbReference>
<proteinExistence type="predicted"/>
<sequence>MKRARRWGPAALAALPLSVLALAGCAAEVEADDSPLGGGPLDGSMAEAQAAAPDPRGQQLSHEEMQQALEDSLGRATITDTDDWWPTLRDLNRELQRLRVEPTDCKTYVTASALPVPPGALGVLAEMDESRTVVYTFTDAESAQEYVESEREGVEGCHEHTVTRDLGTEEVEAETTVTELRLRTGAEEGLAVRTVMEAPETVQRELTVLLRHGAHAVLASEPEDSEADQEEALVELEARAAAVLSAVVEEEILAPEPEPEPEPEPDDEDEDEGGDQDPDEDASESD</sequence>
<evidence type="ECO:0008006" key="5">
    <source>
        <dbReference type="Google" id="ProtNLM"/>
    </source>
</evidence>
<feature type="chain" id="PRO_5038513111" description="Lipoprotein" evidence="2">
    <location>
        <begin position="24"/>
        <end position="286"/>
    </location>
</feature>
<evidence type="ECO:0000256" key="1">
    <source>
        <dbReference type="SAM" id="MobiDB-lite"/>
    </source>
</evidence>
<name>A0A5R9AAH6_9MICC</name>
<comment type="caution">
    <text evidence="3">The sequence shown here is derived from an EMBL/GenBank/DDBJ whole genome shotgun (WGS) entry which is preliminary data.</text>
</comment>
<accession>A0A5R9AAH6</accession>
<feature type="region of interest" description="Disordered" evidence="1">
    <location>
        <begin position="31"/>
        <end position="61"/>
    </location>
</feature>